<dbReference type="GeneID" id="42304723"/>
<dbReference type="Pfam" id="PF01636">
    <property type="entry name" value="APH"/>
    <property type="match status" value="1"/>
</dbReference>
<dbReference type="EMBL" id="LGUG01000004">
    <property type="protein sequence ID" value="KON95075.1"/>
    <property type="molecule type" value="Genomic_DNA"/>
</dbReference>
<sequence length="335" mass="39770">MELVEWQVKHLLHDYDLYLYGIDEMEKNRWRIETNNGVFLLEKTGEHPTQLYFVASWLHYLYTQGVKSVVPFCVTKYGEPYIATKYGMYTLQPWIDETEAIWHVPEWEAKVLSEVGRIHQVSIQAQVRWRGYAPVSLEQIRQRWKNSIAQITLIAEVAEQNHGAEVFEKMVKRSIEQVLHFAEYAVQELSEAAVRLEGRHLMRALCHGRIHRRNIIVGATGAFYITRFERANLDTPVRDLAIFFRRYAPRCEWSIRRGRKWLAAYEEENPLTEEERLLLSCYLLFPERLAHVARTYLNTAEGDREHNVQQWTQTWQKHLRLLSEMHQFALAIKQK</sequence>
<reference evidence="3 5" key="2">
    <citation type="submission" date="2016-10" db="EMBL/GenBank/DDBJ databases">
        <authorList>
            <person name="de Groot N.N."/>
        </authorList>
    </citation>
    <scope>NUCLEOTIDE SEQUENCE [LARGE SCALE GENOMIC DNA]</scope>
    <source>
        <strain evidence="3 5">DSM 2895</strain>
    </source>
</reference>
<dbReference type="GO" id="GO:0042601">
    <property type="term" value="C:endospore-forming forespore"/>
    <property type="evidence" value="ECO:0007669"/>
    <property type="project" value="TreeGrafter"/>
</dbReference>
<dbReference type="AlphaFoldDB" id="A0A0D1W308"/>
<evidence type="ECO:0000313" key="5">
    <source>
        <dbReference type="Proteomes" id="UP000182836"/>
    </source>
</evidence>
<dbReference type="Gene3D" id="3.90.1200.10">
    <property type="match status" value="1"/>
</dbReference>
<dbReference type="PANTHER" id="PTHR39179:SF3">
    <property type="entry name" value="COTS-RELATED PROTEIN"/>
    <property type="match status" value="1"/>
</dbReference>
<dbReference type="OrthoDB" id="2379727at2"/>
<name>A0A0D1W308_ANEMI</name>
<dbReference type="InterPro" id="IPR002575">
    <property type="entry name" value="Aminoglycoside_PTrfase"/>
</dbReference>
<reference evidence="2 4" key="1">
    <citation type="submission" date="2015-07" db="EMBL/GenBank/DDBJ databases">
        <title>Fjat-14205 dsm 2895.</title>
        <authorList>
            <person name="Liu B."/>
            <person name="Wang J."/>
            <person name="Zhu Y."/>
            <person name="Liu G."/>
            <person name="Chen Q."/>
            <person name="Chen Z."/>
            <person name="Lan J."/>
            <person name="Che J."/>
            <person name="Ge C."/>
            <person name="Shi H."/>
            <person name="Pan Z."/>
            <person name="Liu X."/>
        </authorList>
    </citation>
    <scope>NUCLEOTIDE SEQUENCE [LARGE SCALE GENOMIC DNA]</scope>
    <source>
        <strain evidence="2 4">DSM 2895</strain>
    </source>
</reference>
<protein>
    <submittedName>
        <fullName evidence="3">Spore coat protein YsxE</fullName>
    </submittedName>
</protein>
<organism evidence="2 4">
    <name type="scientific">Aneurinibacillus migulanus</name>
    <name type="common">Bacillus migulanus</name>
    <dbReference type="NCBI Taxonomy" id="47500"/>
    <lineage>
        <taxon>Bacteria</taxon>
        <taxon>Bacillati</taxon>
        <taxon>Bacillota</taxon>
        <taxon>Bacilli</taxon>
        <taxon>Bacillales</taxon>
        <taxon>Paenibacillaceae</taxon>
        <taxon>Aneurinibacillus group</taxon>
        <taxon>Aneurinibacillus</taxon>
    </lineage>
</organism>
<keyword evidence="3" id="KW-0946">Virion</keyword>
<evidence type="ECO:0000313" key="3">
    <source>
        <dbReference type="EMBL" id="SDJ41507.1"/>
    </source>
</evidence>
<dbReference type="InterPro" id="IPR047175">
    <property type="entry name" value="CotS-like"/>
</dbReference>
<dbReference type="PANTHER" id="PTHR39179">
    <property type="entry name" value="SPORE COAT PROTEIN I"/>
    <property type="match status" value="1"/>
</dbReference>
<dbReference type="Gene3D" id="3.30.200.20">
    <property type="entry name" value="Phosphorylase Kinase, domain 1"/>
    <property type="match status" value="1"/>
</dbReference>
<dbReference type="Proteomes" id="UP000182836">
    <property type="component" value="Unassembled WGS sequence"/>
</dbReference>
<dbReference type="RefSeq" id="WP_043067311.1">
    <property type="nucleotide sequence ID" value="NZ_BJOA01000035.1"/>
</dbReference>
<evidence type="ECO:0000313" key="4">
    <source>
        <dbReference type="Proteomes" id="UP000037269"/>
    </source>
</evidence>
<evidence type="ECO:0000259" key="1">
    <source>
        <dbReference type="Pfam" id="PF01636"/>
    </source>
</evidence>
<dbReference type="Proteomes" id="UP000037269">
    <property type="component" value="Unassembled WGS sequence"/>
</dbReference>
<dbReference type="PATRIC" id="fig|47500.8.peg.2355"/>
<accession>A0A0D1W308</accession>
<keyword evidence="3" id="KW-0167">Capsid protein</keyword>
<feature type="domain" description="Aminoglycoside phosphotransferase" evidence="1">
    <location>
        <begin position="29"/>
        <end position="268"/>
    </location>
</feature>
<dbReference type="EMBL" id="FNED01000017">
    <property type="protein sequence ID" value="SDJ41507.1"/>
    <property type="molecule type" value="Genomic_DNA"/>
</dbReference>
<gene>
    <name evidence="2" type="ORF">AF333_05840</name>
    <name evidence="3" type="ORF">SAMN04487909_11771</name>
</gene>
<dbReference type="InterPro" id="IPR011009">
    <property type="entry name" value="Kinase-like_dom_sf"/>
</dbReference>
<dbReference type="SUPFAM" id="SSF56112">
    <property type="entry name" value="Protein kinase-like (PK-like)"/>
    <property type="match status" value="1"/>
</dbReference>
<keyword evidence="4" id="KW-1185">Reference proteome</keyword>
<evidence type="ECO:0000313" key="2">
    <source>
        <dbReference type="EMBL" id="KON95075.1"/>
    </source>
</evidence>
<dbReference type="STRING" id="47500.AF333_05840"/>
<proteinExistence type="predicted"/>